<dbReference type="KEGG" id="cbot:ATE48_05485"/>
<gene>
    <name evidence="1" type="ORF">ATE48_05485</name>
</gene>
<dbReference type="Proteomes" id="UP000092498">
    <property type="component" value="Chromosome"/>
</dbReference>
<name>A0A1B1AFU5_9PROT</name>
<dbReference type="STRING" id="1759059.ATE48_05485"/>
<reference evidence="1 2" key="1">
    <citation type="submission" date="2015-11" db="EMBL/GenBank/DDBJ databases">
        <title>Whole-Genome Sequence of Candidatus Oderbacter manganicum from the National Park Lower Oder Valley, Germany.</title>
        <authorList>
            <person name="Braun B."/>
            <person name="Liere K."/>
            <person name="Szewzyk U."/>
        </authorList>
    </citation>
    <scope>NUCLEOTIDE SEQUENCE [LARGE SCALE GENOMIC DNA]</scope>
    <source>
        <strain evidence="1 2">OTSz_A_272</strain>
    </source>
</reference>
<evidence type="ECO:0000313" key="2">
    <source>
        <dbReference type="Proteomes" id="UP000092498"/>
    </source>
</evidence>
<proteinExistence type="predicted"/>
<protein>
    <submittedName>
        <fullName evidence="1">Uncharacterized protein</fullName>
    </submittedName>
</protein>
<organism evidence="1 2">
    <name type="scientific">Candidatus Viadribacter manganicus</name>
    <dbReference type="NCBI Taxonomy" id="1759059"/>
    <lineage>
        <taxon>Bacteria</taxon>
        <taxon>Pseudomonadati</taxon>
        <taxon>Pseudomonadota</taxon>
        <taxon>Alphaproteobacteria</taxon>
        <taxon>Hyphomonadales</taxon>
        <taxon>Hyphomonadaceae</taxon>
        <taxon>Candidatus Viadribacter</taxon>
    </lineage>
</organism>
<sequence length="246" mass="26619">MFQRPDQRREGALDPGMDVMRILLGAIAAAISMFLCGQTPAAAQAVNCPITTVQRGITNSLPSGWYTTPVRSRLTETRVMNIGGQQTMACVYGEAATVLREIPASQICSARSGGFECGPASEPAPTPTSEVYASGTFSVRGTYDFDLDAGAEAPRTTSQFWYEVIRDGETYFTPRRGARIAAVGGSEPGYSGCTSATLTSTRTRIETTTGGWFCYRTNEGRIGQFHVDGVNRFSRPIEMTITYATW</sequence>
<dbReference type="EMBL" id="CP013244">
    <property type="protein sequence ID" value="ANP45405.1"/>
    <property type="molecule type" value="Genomic_DNA"/>
</dbReference>
<accession>A0A1B1AFU5</accession>
<keyword evidence="2" id="KW-1185">Reference proteome</keyword>
<dbReference type="AlphaFoldDB" id="A0A1B1AFU5"/>
<evidence type="ECO:0000313" key="1">
    <source>
        <dbReference type="EMBL" id="ANP45405.1"/>
    </source>
</evidence>
<dbReference type="InParanoid" id="A0A1B1AFU5"/>